<keyword evidence="7" id="KW-0067">ATP-binding</keyword>
<evidence type="ECO:0000256" key="7">
    <source>
        <dbReference type="ARBA" id="ARBA00022840"/>
    </source>
</evidence>
<dbReference type="InterPro" id="IPR042228">
    <property type="entry name" value="Dynein_linker_3"/>
</dbReference>
<feature type="coiled-coil region" evidence="11">
    <location>
        <begin position="2941"/>
        <end position="2975"/>
    </location>
</feature>
<dbReference type="InterPro" id="IPR035699">
    <property type="entry name" value="AAA_6"/>
</dbReference>
<dbReference type="Pfam" id="PF08393">
    <property type="entry name" value="DHC_N2"/>
    <property type="match status" value="1"/>
</dbReference>
<evidence type="ECO:0000256" key="2">
    <source>
        <dbReference type="ARBA" id="ARBA00022197"/>
    </source>
</evidence>
<dbReference type="GO" id="GO:0005938">
    <property type="term" value="C:cell cortex"/>
    <property type="evidence" value="ECO:0007669"/>
    <property type="project" value="UniProtKB-ARBA"/>
</dbReference>
<dbReference type="Proteomes" id="UP001057455">
    <property type="component" value="Unassembled WGS sequence"/>
</dbReference>
<dbReference type="Gene3D" id="1.20.140.100">
    <property type="entry name" value="Dynein heavy chain, N-terminal domain 2"/>
    <property type="match status" value="1"/>
</dbReference>
<evidence type="ECO:0000259" key="17">
    <source>
        <dbReference type="Pfam" id="PF18198"/>
    </source>
</evidence>
<evidence type="ECO:0000256" key="5">
    <source>
        <dbReference type="ARBA" id="ARBA00022737"/>
    </source>
</evidence>
<evidence type="ECO:0000259" key="13">
    <source>
        <dbReference type="Pfam" id="PF03028"/>
    </source>
</evidence>
<dbReference type="Gene3D" id="1.10.8.710">
    <property type="match status" value="1"/>
</dbReference>
<dbReference type="PANTHER" id="PTHR45703">
    <property type="entry name" value="DYNEIN HEAVY CHAIN"/>
    <property type="match status" value="1"/>
</dbReference>
<dbReference type="GO" id="GO:0045505">
    <property type="term" value="F:dynein intermediate chain binding"/>
    <property type="evidence" value="ECO:0007669"/>
    <property type="project" value="InterPro"/>
</dbReference>
<keyword evidence="3" id="KW-0963">Cytoplasm</keyword>
<dbReference type="GO" id="GO:1902850">
    <property type="term" value="P:microtubule cytoskeleton organization involved in mitosis"/>
    <property type="evidence" value="ECO:0007669"/>
    <property type="project" value="UniProtKB-ARBA"/>
</dbReference>
<dbReference type="GO" id="GO:0030286">
    <property type="term" value="C:dynein complex"/>
    <property type="evidence" value="ECO:0007669"/>
    <property type="project" value="InterPro"/>
</dbReference>
<dbReference type="InterPro" id="IPR013602">
    <property type="entry name" value="Dynein_heavy_linker"/>
</dbReference>
<dbReference type="InterPro" id="IPR041658">
    <property type="entry name" value="AAA_lid_11"/>
</dbReference>
<comment type="caution">
    <text evidence="18">The sequence shown here is derived from an EMBL/GenBank/DDBJ whole genome shotgun (WGS) entry which is preliminary data.</text>
</comment>
<dbReference type="InterPro" id="IPR042219">
    <property type="entry name" value="AAA_lid_11_sf"/>
</dbReference>
<evidence type="ECO:0000256" key="10">
    <source>
        <dbReference type="ARBA" id="ARBA00023212"/>
    </source>
</evidence>
<keyword evidence="19" id="KW-1185">Reference proteome</keyword>
<dbReference type="InterPro" id="IPR042222">
    <property type="entry name" value="Dynein_2_N"/>
</dbReference>
<keyword evidence="6" id="KW-0547">Nucleotide-binding</keyword>
<dbReference type="GO" id="GO:0000235">
    <property type="term" value="C:astral microtubule"/>
    <property type="evidence" value="ECO:0007669"/>
    <property type="project" value="UniProtKB-ARBA"/>
</dbReference>
<feature type="domain" description="Dynein heavy chain coiled coil stalk" evidence="16">
    <location>
        <begin position="2897"/>
        <end position="3211"/>
    </location>
</feature>
<keyword evidence="8 11" id="KW-0175">Coiled coil</keyword>
<dbReference type="InterPro" id="IPR024743">
    <property type="entry name" value="Dynein_HC_stalk"/>
</dbReference>
<reference evidence="18" key="1">
    <citation type="submission" date="2019-12" db="EMBL/GenBank/DDBJ databases">
        <title>Genome sequence of Babesia ovis.</title>
        <authorList>
            <person name="Yamagishi J."/>
            <person name="Sevinc F."/>
            <person name="Xuan X."/>
        </authorList>
    </citation>
    <scope>NUCLEOTIDE SEQUENCE</scope>
    <source>
        <strain evidence="18">Selcuk</strain>
    </source>
</reference>
<dbReference type="GO" id="GO:0051959">
    <property type="term" value="F:dynein light intermediate chain binding"/>
    <property type="evidence" value="ECO:0007669"/>
    <property type="project" value="InterPro"/>
</dbReference>
<dbReference type="InterPro" id="IPR043157">
    <property type="entry name" value="Dynein_AAA1S"/>
</dbReference>
<evidence type="ECO:0000256" key="6">
    <source>
        <dbReference type="ARBA" id="ARBA00022741"/>
    </source>
</evidence>
<dbReference type="SUPFAM" id="SSF52540">
    <property type="entry name" value="P-loop containing nucleoside triphosphate hydrolases"/>
    <property type="match status" value="2"/>
</dbReference>
<evidence type="ECO:0000256" key="8">
    <source>
        <dbReference type="ARBA" id="ARBA00023054"/>
    </source>
</evidence>
<protein>
    <recommendedName>
        <fullName evidence="2">Dynein heavy chain, cytoplasmic</fullName>
    </recommendedName>
</protein>
<sequence length="4123" mass="469367">MDTDALEGETENGSTVEHGALLSELKRIARISATYLDLNEKAIYCYIFDNQTLVKDILWGNVHDSNALVITAQTVDHKTGEKDITLQAGFGDVVKDGLQAIVFIAVNENKNVLDGSDITYNHVVPFVWNPTLSPSAMSLRFLENIIYPLVEKEKYKYGGDNKRHAGLNDALNGINRVTNILQQIESKSSIRHAYFSVGESLSRVAMYGGPNARRWDIQIPNDVMLEEIKQNVVEWSVEIARILGLYGYVMNSATESAASDTSDNVSDEETETTNTVCSEASSSSYSSLTISITDEIESVMFPVSSDDGIHHRWSISYSSTGNEVPMNVQEEVTFWINYENALNDLFEQLGSTMVENTLSLLEFNKVDVNSIYCFDDAVETASQMITWVENINILMHSLPSSDIKEACSVSDLQDALNNVLKHLSKVKHVKYYSSKKLTEMVLGLTVDVLSSFSVILRGIVSSTPQTNVIISTSKSLDEILTIWKSGVDHLRNSLEVETEAHISLSTTTTLALVGEARDVLRAFYQAIAKHRETAMNVAHLMELKLLFGNLRQDDFGLCNRVSKHDLVQLMAVCDELYMCFLSNINSKLNEMPFVEFHHIMPCINSFFYVLNQIDTVVKESFSSFIRGINRVYGLPHLLSYVNNLSNFGGIILPGAFDNVATLIKAEVQWLETLINGIKDNSGRSLIFVTISKTSNEVFNIAHIQGKLIALKQTIALLEKLVEPETFSNLQHAVGSISKRVEDISSLSSTEYDMVMDPNFIDITTIDIQEMAGDMGQHFYESSEHLVKYVYMDFFGLRPHDITQANVYTNLSVFLVMRCVFEAFKAMSRLRREYDKQNPTAVMQLPEDFLLASHHTTLDHLTHPHTLEGIYKTINNDFLKTSYAVALACVGEHLTVSSLPLTATDLFRTMSQHVKPLTTFKHRHIHDGDDMDYIRGIVNDAIATWQKNALTHWLSNLEHDPINETSLMIRFVDDGGTKLVDPDIDVVKQHLHYSLQATMEVPNDTLKEVTSICSFKYDEINTSINDHLDSIRATIQSILTEIEDHVTHWKDLEANWQSYFENLCDECTDIKRIIKELETRLQSGLVPKIHKVGPVKITIPNDVHKRKLRRLERSILRIICENAAQSAQQLKHELCIIGKTVGINESHQIDTHSSDSASTNTDMNGSYRTSNQFDFETFHVLVQRLVQQRTTPSDMGSLFDTYVEDCLQLEPYFKPLNNLFVTQQKIIHEKIKWETYVTDLVTLEKMCQKSAVDLPPNWVTSKSITELINHLLPSAGGDSDDLLRKVRTSISELPRMYAKIQELFQSKWIKVRDTIDNNRLHHVDVLYILDELGNKSSLLKSHMITIKNIFEKISDAPDDEETVHHNFTVNDDIAAYKDEWDHAAVYLHDYEDILESEPNHKALPIIRNKLEHIKEGLTQYQLVWKTMRKKIDNLEILLNGTTGSFLHDSSFIERVKNELKLIASANTAFEGTVTVKHWLKIQEEFRDSLNCAIRAFEFNKTVNEYIDRINKIYGSLDFMWHYETIPMWITETGERMATTLWALQNNDAILYYIDDSIAVLKTYTNSLYAEQLKGHLIKWITLLTEARTCVEHWNTIETKLKYLTNIFTSPMVQSRLTKECDLLKELLNKHCLVVTSLRYLNDSCQSHESLSKIIDLIIILETRLKAYLDDQRFLCPRYFFLRDNELFHIIGMVSIEELETNISKMFPGVAGLQYEDGLICGMLSKEREVMPLDGKISTSSVEPSTVLLQFEKEMKRSMHSQILRGIEELQTICSKEIFDSAAYWEWLTTYFSQALVVALSVLWTRKMESLTTSNELEGLVSLINSMIKISANRLQNDSTVLQKVEKVSILLIYQLQKTRNLGIVKKNCCGWQRCIRHYINDSGFVELHIGPNVYPYGYEFMGIGPNLILTSLTETCLISISEAMESYLIGNPQGPAGTGKTETVKVLSTLCGYPFWVFNCSEAFDSTSMERAFAGLCLMGAWGIFDEFNRLGEGVLSSIAETIQQIISCRKQITNVITLVGRNIRLNYNVGIFVTLNPGYLSRRNFPLNMRKLCRPIVMEKVDLRQIIHVMLMLNGISDASIIANGLWDVLNCCRICFGEGIYDFGLRCSKAILLYMRILMKITTDDIASNTQYINHILDRSLTSIILPRIPLREQLIFRGILRACLTADINLASNPITQHIEDRDSIFTRSLNSNFGDVIQGNYLKEKALQLFHLIGKYNGILLCGPTGVGKTLCLTATLKIIQEIEDSTFEILRFDPNALAIYDLYGNSNSDAWEDGLFTYFMRTYSESGRKVIIIFDGDMDSSWVESMNSVLDDSKVLTLNNGSRIQLTPNITIVFETDCLDYVTLATMSRCALVRFEMDESRYKHREYIPYFELLEMDTTLLRYDLFRHIHDEKAGLPHFVSSFVNAFGTHMGHLGYQEFINMVDATSRQHGTAMSYKEASDCVLGVSSNSIFDCMLTKLLVQSIPFVLCGSNSADPSSIIYNLVNSLDGWFVVSLFISTGCGNTVLLDILRKHTEIIKNGPHLTMSPITQPNGATKLLLVIHDPEYLSNGVAHRSTFWPLLRQIIELKAFYIHGDGDSWITVHLKNISIALATNHLGLSWIPQRLRRLLPMFNANLCTPVQDTRSTNTTSTVEANLSIPSTGSKGPISDIPMFLNTALIGVYDITETCHLVKKFFGERTNVLVLTGSNMYIRELICQAPSTWNGYKLITLDSSVWSSRMVEIMQNVGLRSEKICLYVDWDILVSQSAEAVCQLKNLVITKDYSTFVQTECEEVPKIEISRSLDVEDQLVFKNNITENLKFIISSRIHNFDRSMIQMGLSLQIPHHSQSLMQQIQDSLMPSDFQYTLSKLYDLFRGLSKGTFRFCDYLIYVKCTRDLIYLHSTANKSEYIHLLTGIEKIEQAKNEVYSMHTMLDSHRTHLLVKNEEAEIKINQIKVLQEEAALKKKEAEILNVSLEEERLILTTQNDEIQAQLADVAPLIEQSHQEVKSINRKSLEELRSMSNPPPIIKHTMETVVMLLTNSTHTQVAWDISRKLIKSSDFIAKIVHFDTKCVSPTTFNIVKSRLEDPSWDINRISKASKAAGPLAKWVESIMKYAEIAMNVAPLLAEVERLRVSNANNEAMLANQSSLIESLENEIVQYQHEYSSLIDSISEVQMEIENTSVRIEKSEALLLDLSDEVRQWKESITLLESDKECITGNGIIESALTILSGTLDNTKRMAFYTLITKSLSSNGISHNYDFPSMVNFERHMLKRNMEYRHCILEDASYVLYALLLEGPFTKVSACDQHIMAILTAGKECGLTLLIKDFVHSPIEVKRAIFNEVRNKIPGNGINILLEISSGDLNRCKQPQTEDDHYINNISELCFILHLELSANNFESFCMDILMQDIDPQLYKAHEDVTVTVNKLKHEMRLKEDTLLDFLVNTTDILDDETSGYFANYKAERDAINHSLRECTVVVDSFKTLTMEHSSFISLVSAVYHIIKRLGTLNSMYLFDVSLLVHAMKSCHSDTNRESKFIKTIFGWIVQTIFAEDAMYWSFELLSLYCNVINECTDIRQLLDDVSHSYSDPTKISRQIEILRLKYLESSDTHILGISTDIFGYFNMIIVVTKGLEDPTDFVETYAKSQGHKLKTLAMTAPSEIKMVESTLQHLFSEGYWVLLKNAHLVPPWFEKFEAQFSHDATGPKMFITWDSTVELDKTVLSRRYRIVYQGADSLQSTLYQLHQMYASFFTNTDKIRTHLMAKSLLLHAIVTCRQSYIPFGWTRSNMFDSNDLLLTLNATVSFAEAFRNDLDAIHNCISEFYNNGLLLNEWRERVYNIYVSKISCDIDCKIMYDILCFTDPDRYPMELPTTEVLDWIKLTPNVTTPSMIGLPDYVDTLLLHLRVTKLRDFTESVSHETGKEKQRTKLTYDFPHNLLNNSDPLLVSALRGQWDETCQHYDKERIISEFNKLQTFLDKKAPVAINLNVFSEPQKLLDILRLIISTSSGVDAEDLELSATLIPTTYTLDQPPTIATCQCYFTKERLIIDHLELVGASYDFSTRHLSVSSNTSTEIRERIYVELHWGKHACCTAQATTVLPIYNSRGLVHQIDSTTIFSELSYTLNFTLDSSDELIYLRNIRLDGTD</sequence>
<evidence type="ECO:0000259" key="14">
    <source>
        <dbReference type="Pfam" id="PF08393"/>
    </source>
</evidence>
<feature type="region of interest" description="Disordered" evidence="12">
    <location>
        <begin position="257"/>
        <end position="278"/>
    </location>
</feature>
<dbReference type="OrthoDB" id="424310at2759"/>
<dbReference type="PANTHER" id="PTHR45703:SF36">
    <property type="entry name" value="DYNEIN HEAVY CHAIN, CYTOPLASMIC"/>
    <property type="match status" value="1"/>
</dbReference>
<dbReference type="Gene3D" id="3.20.180.20">
    <property type="entry name" value="Dynein heavy chain, N-terminal domain 2"/>
    <property type="match status" value="1"/>
</dbReference>
<evidence type="ECO:0000256" key="9">
    <source>
        <dbReference type="ARBA" id="ARBA00023175"/>
    </source>
</evidence>
<dbReference type="EMBL" id="BLIY01000009">
    <property type="protein sequence ID" value="GFE54116.1"/>
    <property type="molecule type" value="Genomic_DNA"/>
</dbReference>
<comment type="subcellular location">
    <subcellularLocation>
        <location evidence="1">Cytoplasm</location>
        <location evidence="1">Cytoskeleton</location>
    </subcellularLocation>
</comment>
<evidence type="ECO:0000259" key="16">
    <source>
        <dbReference type="Pfam" id="PF12777"/>
    </source>
</evidence>
<organism evidence="18 19">
    <name type="scientific">Babesia ovis</name>
    <dbReference type="NCBI Taxonomy" id="5869"/>
    <lineage>
        <taxon>Eukaryota</taxon>
        <taxon>Sar</taxon>
        <taxon>Alveolata</taxon>
        <taxon>Apicomplexa</taxon>
        <taxon>Aconoidasida</taxon>
        <taxon>Piroplasmida</taxon>
        <taxon>Babesiidae</taxon>
        <taxon>Babesia</taxon>
    </lineage>
</organism>
<feature type="domain" description="Dynein heavy chain hydrolytic ATP-binding dynein motor region" evidence="15">
    <location>
        <begin position="1895"/>
        <end position="2233"/>
    </location>
</feature>
<feature type="domain" description="Dynein heavy chain linker" evidence="14">
    <location>
        <begin position="1369"/>
        <end position="1761"/>
    </location>
</feature>
<evidence type="ECO:0000256" key="3">
    <source>
        <dbReference type="ARBA" id="ARBA00022490"/>
    </source>
</evidence>
<evidence type="ECO:0000313" key="18">
    <source>
        <dbReference type="EMBL" id="GFE54116.1"/>
    </source>
</evidence>
<name>A0A9W5WUP1_BABOV</name>
<keyword evidence="4" id="KW-0493">Microtubule</keyword>
<dbReference type="Gene3D" id="1.10.8.720">
    <property type="entry name" value="Region D6 of dynein motor"/>
    <property type="match status" value="1"/>
</dbReference>
<keyword evidence="9" id="KW-0505">Motor protein</keyword>
<dbReference type="Gene3D" id="3.40.50.300">
    <property type="entry name" value="P-loop containing nucleotide triphosphate hydrolases"/>
    <property type="match status" value="4"/>
</dbReference>
<dbReference type="Pfam" id="PF12774">
    <property type="entry name" value="AAA_6"/>
    <property type="match status" value="1"/>
</dbReference>
<dbReference type="InterPro" id="IPR027417">
    <property type="entry name" value="P-loop_NTPase"/>
</dbReference>
<dbReference type="Pfam" id="PF12777">
    <property type="entry name" value="MT"/>
    <property type="match status" value="1"/>
</dbReference>
<feature type="coiled-coil region" evidence="11">
    <location>
        <begin position="3119"/>
        <end position="3188"/>
    </location>
</feature>
<dbReference type="FunFam" id="3.40.50.300:FF:000996">
    <property type="entry name" value="Cytoplasmic dynein heavy chain"/>
    <property type="match status" value="1"/>
</dbReference>
<evidence type="ECO:0000256" key="1">
    <source>
        <dbReference type="ARBA" id="ARBA00004245"/>
    </source>
</evidence>
<keyword evidence="5" id="KW-0677">Repeat</keyword>
<gene>
    <name evidence="18" type="ORF">BaOVIS_015200</name>
</gene>
<evidence type="ECO:0000256" key="12">
    <source>
        <dbReference type="SAM" id="MobiDB-lite"/>
    </source>
</evidence>
<dbReference type="InterPro" id="IPR026983">
    <property type="entry name" value="DHC"/>
</dbReference>
<evidence type="ECO:0000313" key="19">
    <source>
        <dbReference type="Proteomes" id="UP001057455"/>
    </source>
</evidence>
<dbReference type="InterPro" id="IPR004273">
    <property type="entry name" value="Dynein_heavy_D6_P-loop"/>
</dbReference>
<proteinExistence type="predicted"/>
<dbReference type="Pfam" id="PF03028">
    <property type="entry name" value="Dynein_heavy"/>
    <property type="match status" value="1"/>
</dbReference>
<keyword evidence="10" id="KW-0206">Cytoskeleton</keyword>
<evidence type="ECO:0000259" key="15">
    <source>
        <dbReference type="Pfam" id="PF12774"/>
    </source>
</evidence>
<dbReference type="GO" id="GO:0000070">
    <property type="term" value="P:mitotic sister chromatid segregation"/>
    <property type="evidence" value="ECO:0007669"/>
    <property type="project" value="UniProtKB-ARBA"/>
</dbReference>
<dbReference type="GO" id="GO:0005524">
    <property type="term" value="F:ATP binding"/>
    <property type="evidence" value="ECO:0007669"/>
    <property type="project" value="UniProtKB-KW"/>
</dbReference>
<feature type="domain" description="Dynein heavy chain AAA lid" evidence="17">
    <location>
        <begin position="3745"/>
        <end position="3872"/>
    </location>
</feature>
<accession>A0A9W5WUP1</accession>
<evidence type="ECO:0000256" key="11">
    <source>
        <dbReference type="SAM" id="Coils"/>
    </source>
</evidence>
<dbReference type="Gene3D" id="1.20.920.20">
    <property type="match status" value="1"/>
</dbReference>
<dbReference type="GO" id="GO:0008569">
    <property type="term" value="F:minus-end-directed microtubule motor activity"/>
    <property type="evidence" value="ECO:0007669"/>
    <property type="project" value="InterPro"/>
</dbReference>
<dbReference type="GO" id="GO:0030473">
    <property type="term" value="P:nuclear migration along microtubule"/>
    <property type="evidence" value="ECO:0007669"/>
    <property type="project" value="UniProtKB-ARBA"/>
</dbReference>
<dbReference type="Gene3D" id="1.20.58.1120">
    <property type="match status" value="1"/>
</dbReference>
<dbReference type="Pfam" id="PF18198">
    <property type="entry name" value="AAA_lid_11"/>
    <property type="match status" value="1"/>
</dbReference>
<feature type="domain" description="Dynein heavy chain region D6 P-loop" evidence="13">
    <location>
        <begin position="3605"/>
        <end position="3702"/>
    </location>
</feature>
<evidence type="ECO:0000256" key="4">
    <source>
        <dbReference type="ARBA" id="ARBA00022701"/>
    </source>
</evidence>